<sequence>MKISSTFANLVLCAVGLLSVAHAQEARSLQKRSTSLLINPPGLPQLPTANAAKAASASAGLNLTDIQGDIVVGMTKKQETFTFFTIVDAPTFKSKLRSEILPLITNARQMLKNETQPDTLVNIAFSQNGLTTLGITDNLNDTAFKNGQLNNSQALGDPVGTPDWLPEFTAGNIHGVFLFASDTVDNVNATLETVTSALGASITQVYSLQAAVRPGNEAGHEHFGFLDGISNPAIQGFDDTPLPGQASVPAGEILLGEQNDNVIRPDWAKDGSFLVFRQLQQLVPEFNKYLTDNPIREPALTPEQGSELLGARMVGRWKSGAPVFLSPLVDNPALGANSSANNDFTYAAPNNASLCPFSAHIRKTRPRADLGAESKNTHHILRGGIPYGPEVTTAEASSNTSTIERGLAFVAYQSNIGAGFQFLQQTWANNPNFFVKGTTGFDPIIGANHGNPRWTEGNLDPTIPTRNFTIITDFIVSRGGEYFFSPSLSAIANKISV</sequence>
<keyword evidence="4" id="KW-0479">Metal-binding</keyword>
<evidence type="ECO:0000313" key="13">
    <source>
        <dbReference type="Proteomes" id="UP001221142"/>
    </source>
</evidence>
<dbReference type="GO" id="GO:0020037">
    <property type="term" value="F:heme binding"/>
    <property type="evidence" value="ECO:0007669"/>
    <property type="project" value="InterPro"/>
</dbReference>
<protein>
    <submittedName>
        <fullName evidence="12">Fungal peroxidase</fullName>
    </submittedName>
</protein>
<dbReference type="InterPro" id="IPR011008">
    <property type="entry name" value="Dimeric_a/b-barrel"/>
</dbReference>
<dbReference type="Pfam" id="PF21105">
    <property type="entry name" value="DyP_N"/>
    <property type="match status" value="1"/>
</dbReference>
<evidence type="ECO:0000256" key="5">
    <source>
        <dbReference type="ARBA" id="ARBA00022729"/>
    </source>
</evidence>
<evidence type="ECO:0000256" key="3">
    <source>
        <dbReference type="ARBA" id="ARBA00022617"/>
    </source>
</evidence>
<evidence type="ECO:0000313" key="12">
    <source>
        <dbReference type="EMBL" id="KAJ7607043.1"/>
    </source>
</evidence>
<gene>
    <name evidence="12" type="ORF">FB45DRAFT_1135986</name>
</gene>
<comment type="cofactor">
    <cofactor evidence="1">
        <name>heme b</name>
        <dbReference type="ChEBI" id="CHEBI:60344"/>
    </cofactor>
</comment>
<dbReference type="PANTHER" id="PTHR30521:SF4">
    <property type="entry name" value="DEFERROCHELATASE"/>
    <property type="match status" value="1"/>
</dbReference>
<evidence type="ECO:0000256" key="4">
    <source>
        <dbReference type="ARBA" id="ARBA00022723"/>
    </source>
</evidence>
<dbReference type="GO" id="GO:0005829">
    <property type="term" value="C:cytosol"/>
    <property type="evidence" value="ECO:0007669"/>
    <property type="project" value="TreeGrafter"/>
</dbReference>
<evidence type="ECO:0000256" key="1">
    <source>
        <dbReference type="ARBA" id="ARBA00001970"/>
    </source>
</evidence>
<dbReference type="Pfam" id="PF20628">
    <property type="entry name" value="Dyp_perox_C"/>
    <property type="match status" value="1"/>
</dbReference>
<proteinExistence type="inferred from homology"/>
<evidence type="ECO:0000259" key="11">
    <source>
        <dbReference type="Pfam" id="PF21105"/>
    </source>
</evidence>
<evidence type="ECO:0000259" key="10">
    <source>
        <dbReference type="Pfam" id="PF20628"/>
    </source>
</evidence>
<evidence type="ECO:0000256" key="8">
    <source>
        <dbReference type="ARBA" id="ARBA00025737"/>
    </source>
</evidence>
<keyword evidence="3" id="KW-0349">Heme</keyword>
<feature type="signal peptide" evidence="9">
    <location>
        <begin position="1"/>
        <end position="23"/>
    </location>
</feature>
<reference evidence="12" key="1">
    <citation type="submission" date="2023-03" db="EMBL/GenBank/DDBJ databases">
        <title>Massive genome expansion in bonnet fungi (Mycena s.s.) driven by repeated elements and novel gene families across ecological guilds.</title>
        <authorList>
            <consortium name="Lawrence Berkeley National Laboratory"/>
            <person name="Harder C.B."/>
            <person name="Miyauchi S."/>
            <person name="Viragh M."/>
            <person name="Kuo A."/>
            <person name="Thoen E."/>
            <person name="Andreopoulos B."/>
            <person name="Lu D."/>
            <person name="Skrede I."/>
            <person name="Drula E."/>
            <person name="Henrissat B."/>
            <person name="Morin E."/>
            <person name="Kohler A."/>
            <person name="Barry K."/>
            <person name="LaButti K."/>
            <person name="Morin E."/>
            <person name="Salamov A."/>
            <person name="Lipzen A."/>
            <person name="Mereny Z."/>
            <person name="Hegedus B."/>
            <person name="Baldrian P."/>
            <person name="Stursova M."/>
            <person name="Weitz H."/>
            <person name="Taylor A."/>
            <person name="Grigoriev I.V."/>
            <person name="Nagy L.G."/>
            <person name="Martin F."/>
            <person name="Kauserud H."/>
        </authorList>
    </citation>
    <scope>NUCLEOTIDE SEQUENCE</scope>
    <source>
        <strain evidence="12">9284</strain>
    </source>
</reference>
<feature type="domain" description="DyP dimeric alpha+beta barrel" evidence="11">
    <location>
        <begin position="65"/>
        <end position="214"/>
    </location>
</feature>
<dbReference type="PANTHER" id="PTHR30521">
    <property type="entry name" value="DEFERROCHELATASE/PEROXIDASE"/>
    <property type="match status" value="1"/>
</dbReference>
<evidence type="ECO:0000256" key="7">
    <source>
        <dbReference type="ARBA" id="ARBA00023004"/>
    </source>
</evidence>
<keyword evidence="6" id="KW-0560">Oxidoreductase</keyword>
<keyword evidence="7" id="KW-0408">Iron</keyword>
<keyword evidence="2 12" id="KW-0575">Peroxidase</keyword>
<evidence type="ECO:0000256" key="9">
    <source>
        <dbReference type="SAM" id="SignalP"/>
    </source>
</evidence>
<dbReference type="SUPFAM" id="SSF54909">
    <property type="entry name" value="Dimeric alpha+beta barrel"/>
    <property type="match status" value="1"/>
</dbReference>
<dbReference type="Proteomes" id="UP001221142">
    <property type="component" value="Unassembled WGS sequence"/>
</dbReference>
<dbReference type="InterPro" id="IPR006314">
    <property type="entry name" value="Dyp_peroxidase"/>
</dbReference>
<comment type="caution">
    <text evidence="12">The sequence shown here is derived from an EMBL/GenBank/DDBJ whole genome shotgun (WGS) entry which is preliminary data.</text>
</comment>
<keyword evidence="5 9" id="KW-0732">Signal</keyword>
<dbReference type="AlphaFoldDB" id="A0AAD7B0S6"/>
<dbReference type="GO" id="GO:0004601">
    <property type="term" value="F:peroxidase activity"/>
    <property type="evidence" value="ECO:0007669"/>
    <property type="project" value="UniProtKB-KW"/>
</dbReference>
<name>A0AAD7B0S6_9AGAR</name>
<dbReference type="EMBL" id="JARKIF010000052">
    <property type="protein sequence ID" value="KAJ7607043.1"/>
    <property type="molecule type" value="Genomic_DNA"/>
</dbReference>
<feature type="chain" id="PRO_5041999380" evidence="9">
    <location>
        <begin position="24"/>
        <end position="497"/>
    </location>
</feature>
<evidence type="ECO:0000256" key="2">
    <source>
        <dbReference type="ARBA" id="ARBA00022559"/>
    </source>
</evidence>
<dbReference type="InterPro" id="IPR048328">
    <property type="entry name" value="Dyp_perox_C"/>
</dbReference>
<feature type="domain" description="Dyp-type peroxidase C-terminal" evidence="10">
    <location>
        <begin position="265"/>
        <end position="427"/>
    </location>
</feature>
<comment type="similarity">
    <text evidence="8">Belongs to the DyP-type peroxidase family.</text>
</comment>
<dbReference type="InterPro" id="IPR049509">
    <property type="entry name" value="DyP_N"/>
</dbReference>
<evidence type="ECO:0000256" key="6">
    <source>
        <dbReference type="ARBA" id="ARBA00023002"/>
    </source>
</evidence>
<dbReference type="GO" id="GO:0046872">
    <property type="term" value="F:metal ion binding"/>
    <property type="evidence" value="ECO:0007669"/>
    <property type="project" value="UniProtKB-KW"/>
</dbReference>
<keyword evidence="13" id="KW-1185">Reference proteome</keyword>
<dbReference type="PROSITE" id="PS51404">
    <property type="entry name" value="DYP_PEROXIDASE"/>
    <property type="match status" value="1"/>
</dbReference>
<dbReference type="NCBIfam" id="TIGR01413">
    <property type="entry name" value="Dyp_perox_fam"/>
    <property type="match status" value="1"/>
</dbReference>
<organism evidence="12 13">
    <name type="scientific">Roridomyces roridus</name>
    <dbReference type="NCBI Taxonomy" id="1738132"/>
    <lineage>
        <taxon>Eukaryota</taxon>
        <taxon>Fungi</taxon>
        <taxon>Dikarya</taxon>
        <taxon>Basidiomycota</taxon>
        <taxon>Agaricomycotina</taxon>
        <taxon>Agaricomycetes</taxon>
        <taxon>Agaricomycetidae</taxon>
        <taxon>Agaricales</taxon>
        <taxon>Marasmiineae</taxon>
        <taxon>Mycenaceae</taxon>
        <taxon>Roridomyces</taxon>
    </lineage>
</organism>
<accession>A0AAD7B0S6</accession>